<reference evidence="1" key="1">
    <citation type="journal article" date="2013" name="Environ. Microbiol.">
        <title>Seasonally variable intestinal metagenomes of the red palm weevil (Rhynchophorus ferrugineus).</title>
        <authorList>
            <person name="Jia S."/>
            <person name="Zhang X."/>
            <person name="Zhang G."/>
            <person name="Yin A."/>
            <person name="Zhang S."/>
            <person name="Li F."/>
            <person name="Wang L."/>
            <person name="Zhao D."/>
            <person name="Yun Q."/>
            <person name="Tala"/>
            <person name="Wang J."/>
            <person name="Sun G."/>
            <person name="Baabdullah M."/>
            <person name="Yu X."/>
            <person name="Hu S."/>
            <person name="Al-Mssallem I.S."/>
            <person name="Yu J."/>
        </authorList>
    </citation>
    <scope>NUCLEOTIDE SEQUENCE</scope>
</reference>
<protein>
    <submittedName>
        <fullName evidence="1">CAZy families GH121 protein</fullName>
    </submittedName>
</protein>
<name>A0A060C2L3_9PSEU</name>
<evidence type="ECO:0000313" key="1">
    <source>
        <dbReference type="EMBL" id="AIA89182.1"/>
    </source>
</evidence>
<dbReference type="AlphaFoldDB" id="A0A060C2L3"/>
<dbReference type="EMBL" id="KF121891">
    <property type="protein sequence ID" value="AIA89182.1"/>
    <property type="molecule type" value="Genomic_DNA"/>
</dbReference>
<feature type="non-terminal residue" evidence="1">
    <location>
        <position position="1"/>
    </location>
</feature>
<proteinExistence type="predicted"/>
<feature type="non-terminal residue" evidence="1">
    <location>
        <position position="123"/>
    </location>
</feature>
<sequence>NQYVTADTYKKTLYWDAWMHCIQDGNADYLDANEFFWLQNTNSDTKTTTDMEQTGKIVRSWIHHNQLSKLNSNVIEDVFGFTPREDKKVELNPIDIGWDHFTVNGIRYHDSDVTIVWDKPDDG</sequence>
<organism evidence="1">
    <name type="scientific">uncultured Actinosynnema sp</name>
    <dbReference type="NCBI Taxonomy" id="905025"/>
    <lineage>
        <taxon>Bacteria</taxon>
        <taxon>Bacillati</taxon>
        <taxon>Actinomycetota</taxon>
        <taxon>Actinomycetes</taxon>
        <taxon>Pseudonocardiales</taxon>
        <taxon>Pseudonocardiaceae</taxon>
        <taxon>Actinosynnema</taxon>
        <taxon>environmental samples</taxon>
    </lineage>
</organism>
<accession>A0A060C2L3</accession>